<name>A0A1K1LH66_9BACT</name>
<feature type="transmembrane region" description="Helical" evidence="1">
    <location>
        <begin position="137"/>
        <end position="160"/>
    </location>
</feature>
<feature type="transmembrane region" description="Helical" evidence="1">
    <location>
        <begin position="82"/>
        <end position="101"/>
    </location>
</feature>
<dbReference type="InterPro" id="IPR007820">
    <property type="entry name" value="AbrB_fam"/>
</dbReference>
<sequence length="167" mass="17175">MTTFLLLIACGIAGGLLFFFLHIPGGAMLGAVVAVLAVKLLGHVEADAPRLFQLGAQIAMGVMVGNMITGDTLLEVRAMAPLMFGSTALLIVAGALGAWFLCRSAGLDAGSAILATSPGGLQAVVGMASDLGTNAPAVLAFHLVRLYTVLLLAPFLSWLLHRLLPHS</sequence>
<feature type="transmembrane region" description="Helical" evidence="1">
    <location>
        <begin position="53"/>
        <end position="70"/>
    </location>
</feature>
<dbReference type="RefSeq" id="WP_072336566.1">
    <property type="nucleotide sequence ID" value="NZ_CALJDE010000074.1"/>
</dbReference>
<dbReference type="InterPro" id="IPR017516">
    <property type="entry name" value="AbrB_dup"/>
</dbReference>
<dbReference type="EMBL" id="LT630450">
    <property type="protein sequence ID" value="SFV74035.1"/>
    <property type="molecule type" value="Genomic_DNA"/>
</dbReference>
<gene>
    <name evidence="2" type="ORF">DESPIGER_2213</name>
</gene>
<accession>A0A1K1LH66</accession>
<keyword evidence="2" id="KW-0503">Monooxygenase</keyword>
<keyword evidence="3" id="KW-1185">Reference proteome</keyword>
<evidence type="ECO:0000313" key="3">
    <source>
        <dbReference type="Proteomes" id="UP000186323"/>
    </source>
</evidence>
<keyword evidence="1" id="KW-0812">Transmembrane</keyword>
<dbReference type="NCBIfam" id="TIGR03082">
    <property type="entry name" value="Gneg_AbrB_dup"/>
    <property type="match status" value="1"/>
</dbReference>
<proteinExistence type="predicted"/>
<dbReference type="KEGG" id="dpg:DESPIGER_2213"/>
<dbReference type="PANTHER" id="PTHR38457:SF1">
    <property type="entry name" value="REGULATOR ABRB-RELATED"/>
    <property type="match status" value="1"/>
</dbReference>
<evidence type="ECO:0000313" key="2">
    <source>
        <dbReference type="EMBL" id="SFV74035.1"/>
    </source>
</evidence>
<evidence type="ECO:0000256" key="1">
    <source>
        <dbReference type="SAM" id="Phobius"/>
    </source>
</evidence>
<dbReference type="GO" id="GO:0016020">
    <property type="term" value="C:membrane"/>
    <property type="evidence" value="ECO:0007669"/>
    <property type="project" value="InterPro"/>
</dbReference>
<keyword evidence="1" id="KW-0472">Membrane</keyword>
<dbReference type="AlphaFoldDB" id="A0A1K1LH66"/>
<dbReference type="Proteomes" id="UP000186323">
    <property type="component" value="Chromosome I"/>
</dbReference>
<reference evidence="3" key="1">
    <citation type="submission" date="2016-10" db="EMBL/GenBank/DDBJ databases">
        <authorList>
            <person name="Wegmann U."/>
        </authorList>
    </citation>
    <scope>NUCLEOTIDE SEQUENCE [LARGE SCALE GENOMIC DNA]</scope>
</reference>
<dbReference type="PANTHER" id="PTHR38457">
    <property type="entry name" value="REGULATOR ABRB-RELATED"/>
    <property type="match status" value="1"/>
</dbReference>
<organism evidence="2 3">
    <name type="scientific">Desulfovibrio piger</name>
    <dbReference type="NCBI Taxonomy" id="901"/>
    <lineage>
        <taxon>Bacteria</taxon>
        <taxon>Pseudomonadati</taxon>
        <taxon>Thermodesulfobacteriota</taxon>
        <taxon>Desulfovibrionia</taxon>
        <taxon>Desulfovibrionales</taxon>
        <taxon>Desulfovibrionaceae</taxon>
        <taxon>Desulfovibrio</taxon>
    </lineage>
</organism>
<dbReference type="Pfam" id="PF05145">
    <property type="entry name" value="AbrB"/>
    <property type="match status" value="1"/>
</dbReference>
<dbReference type="GO" id="GO:0004497">
    <property type="term" value="F:monooxygenase activity"/>
    <property type="evidence" value="ECO:0007669"/>
    <property type="project" value="UniProtKB-KW"/>
</dbReference>
<keyword evidence="1" id="KW-1133">Transmembrane helix</keyword>
<dbReference type="GO" id="GO:0010468">
    <property type="term" value="P:regulation of gene expression"/>
    <property type="evidence" value="ECO:0007669"/>
    <property type="project" value="InterPro"/>
</dbReference>
<protein>
    <submittedName>
        <fullName evidence="2">Putative ammonia monooxygenase</fullName>
    </submittedName>
</protein>
<keyword evidence="2" id="KW-0560">Oxidoreductase</keyword>